<dbReference type="STRING" id="234267.Acid_2484"/>
<accession>Q024V3</accession>
<protein>
    <submittedName>
        <fullName evidence="1">Uncharacterized protein</fullName>
    </submittedName>
</protein>
<sequence length="210" mass="22953">MSHYDLADDVREALDLGRVLGQRRALAAVGGRCSAAHAQLLRRIRDEKLYRPVAPSWRAFCAAYLARSRRHADRLIALLNRFGPVFFELSELTGISAVQYPAVQPAIQEDSLLIDGQAISLIPDNAPKLIEAVDRLLARAPSRPARNPQSTGARLADLAARGRVIASQLVALYESTCSAGDREAILEVATELRLILLQPGTQSPDRRRGA</sequence>
<dbReference type="HOGENOM" id="CLU_1383374_0_0_0"/>
<name>Q024V3_SOLUE</name>
<proteinExistence type="predicted"/>
<evidence type="ECO:0000313" key="1">
    <source>
        <dbReference type="EMBL" id="ABJ83473.1"/>
    </source>
</evidence>
<dbReference type="AlphaFoldDB" id="Q024V3"/>
<reference evidence="1" key="1">
    <citation type="submission" date="2006-10" db="EMBL/GenBank/DDBJ databases">
        <title>Complete sequence of Solibacter usitatus Ellin6076.</title>
        <authorList>
            <consortium name="US DOE Joint Genome Institute"/>
            <person name="Copeland A."/>
            <person name="Lucas S."/>
            <person name="Lapidus A."/>
            <person name="Barry K."/>
            <person name="Detter J.C."/>
            <person name="Glavina del Rio T."/>
            <person name="Hammon N."/>
            <person name="Israni S."/>
            <person name="Dalin E."/>
            <person name="Tice H."/>
            <person name="Pitluck S."/>
            <person name="Thompson L.S."/>
            <person name="Brettin T."/>
            <person name="Bruce D."/>
            <person name="Han C."/>
            <person name="Tapia R."/>
            <person name="Gilna P."/>
            <person name="Schmutz J."/>
            <person name="Larimer F."/>
            <person name="Land M."/>
            <person name="Hauser L."/>
            <person name="Kyrpides N."/>
            <person name="Mikhailova N."/>
            <person name="Janssen P.H."/>
            <person name="Kuske C.R."/>
            <person name="Richardson P."/>
        </authorList>
    </citation>
    <scope>NUCLEOTIDE SEQUENCE</scope>
    <source>
        <strain evidence="1">Ellin6076</strain>
    </source>
</reference>
<dbReference type="KEGG" id="sus:Acid_2484"/>
<dbReference type="InParanoid" id="Q024V3"/>
<organism evidence="1">
    <name type="scientific">Solibacter usitatus (strain Ellin6076)</name>
    <dbReference type="NCBI Taxonomy" id="234267"/>
    <lineage>
        <taxon>Bacteria</taxon>
        <taxon>Pseudomonadati</taxon>
        <taxon>Acidobacteriota</taxon>
        <taxon>Terriglobia</taxon>
        <taxon>Bryobacterales</taxon>
        <taxon>Solibacteraceae</taxon>
        <taxon>Candidatus Solibacter</taxon>
    </lineage>
</organism>
<gene>
    <name evidence="1" type="ordered locus">Acid_2484</name>
</gene>
<dbReference type="EMBL" id="CP000473">
    <property type="protein sequence ID" value="ABJ83473.1"/>
    <property type="molecule type" value="Genomic_DNA"/>
</dbReference>